<dbReference type="HOGENOM" id="CLU_040923_2_0_11"/>
<dbReference type="Gene3D" id="2.40.30.10">
    <property type="entry name" value="Translation factors"/>
    <property type="match status" value="1"/>
</dbReference>
<dbReference type="InterPro" id="IPR017927">
    <property type="entry name" value="FAD-bd_FR_type"/>
</dbReference>
<dbReference type="Gene3D" id="3.40.50.80">
    <property type="entry name" value="Nucleotide-binding domain of ferredoxin-NADP reductase (FNR) module"/>
    <property type="match status" value="1"/>
</dbReference>
<dbReference type="OrthoDB" id="3291337at2"/>
<gene>
    <name evidence="2" type="ordered locus">Bcav_2292</name>
</gene>
<reference evidence="2 3" key="1">
    <citation type="journal article" date="2009" name="Stand. Genomic Sci.">
        <title>Complete genome sequence of Beutenbergia cavernae type strain (HKI 0122).</title>
        <authorList>
            <person name="Land M."/>
            <person name="Pukall R."/>
            <person name="Abt B."/>
            <person name="Goker M."/>
            <person name="Rohde M."/>
            <person name="Glavina Del Rio T."/>
            <person name="Tice H."/>
            <person name="Copeland A."/>
            <person name="Cheng J.F."/>
            <person name="Lucas S."/>
            <person name="Chen F."/>
            <person name="Nolan M."/>
            <person name="Bruce D."/>
            <person name="Goodwin L."/>
            <person name="Pitluck S."/>
            <person name="Ivanova N."/>
            <person name="Mavromatis K."/>
            <person name="Ovchinnikova G."/>
            <person name="Pati A."/>
            <person name="Chen A."/>
            <person name="Palaniappan K."/>
            <person name="Hauser L."/>
            <person name="Chang Y.J."/>
            <person name="Jefferies C.C."/>
            <person name="Saunders E."/>
            <person name="Brettin T."/>
            <person name="Detter J.C."/>
            <person name="Han C."/>
            <person name="Chain P."/>
            <person name="Bristow J."/>
            <person name="Eisen J.A."/>
            <person name="Markowitz V."/>
            <person name="Hugenholtz P."/>
            <person name="Kyrpides N.C."/>
            <person name="Klenk H.P."/>
            <person name="Lapidus A."/>
        </authorList>
    </citation>
    <scope>NUCLEOTIDE SEQUENCE [LARGE SCALE GENOMIC DNA]</scope>
    <source>
        <strain evidence="3">ATCC BAA-8 / DSM 12333 / NBRC 16432</strain>
    </source>
</reference>
<dbReference type="STRING" id="471853.Bcav_2292"/>
<protein>
    <submittedName>
        <fullName evidence="2">FAD-binding 9 siderophore-interacting domain protein</fullName>
    </submittedName>
</protein>
<accession>C5BVF6</accession>
<dbReference type="InterPro" id="IPR039261">
    <property type="entry name" value="FNR_nucleotide-bd"/>
</dbReference>
<dbReference type="EMBL" id="CP001618">
    <property type="protein sequence ID" value="ACQ80543.1"/>
    <property type="molecule type" value="Genomic_DNA"/>
</dbReference>
<keyword evidence="3" id="KW-1185">Reference proteome</keyword>
<evidence type="ECO:0000259" key="1">
    <source>
        <dbReference type="PROSITE" id="PS51384"/>
    </source>
</evidence>
<dbReference type="CDD" id="cd06193">
    <property type="entry name" value="siderophore_interacting"/>
    <property type="match status" value="1"/>
</dbReference>
<dbReference type="Pfam" id="PF04954">
    <property type="entry name" value="SIP"/>
    <property type="match status" value="1"/>
</dbReference>
<dbReference type="RefSeq" id="WP_015882783.1">
    <property type="nucleotide sequence ID" value="NC_012669.1"/>
</dbReference>
<sequence length="310" mass="33123">MTTTAVASPYRMFDVRVRRLERLGHSLLRVTFAGVDLDRFADPGLDTRIKVILPLPDSRFVHLDRSSDWYATWRTLEESQRNPIRTYTTRLVRPEVGEVDIDFVLHGDGGPASAWATQASVGDEVVLLGPNADHPGPYHGLEFAPHAGATSFLVAGDETALPAVARILEDLTLTDPGSVGDAVLEVPSAGDVLDLVAPDGVRVTWVVRESAPHGERLVAAVQAAAAALLATTPSPSLADASEPADVDVDAEILWEVPVSDGDAAGAGLYAWLAGEAGAIKTLRRHLVRVLGVDKSQVAFMGYWRIGRAEG</sequence>
<dbReference type="InterPro" id="IPR039374">
    <property type="entry name" value="SIP_fam"/>
</dbReference>
<dbReference type="PANTHER" id="PTHR30157">
    <property type="entry name" value="FERRIC REDUCTASE, NADPH-DEPENDENT"/>
    <property type="match status" value="1"/>
</dbReference>
<dbReference type="Proteomes" id="UP000007962">
    <property type="component" value="Chromosome"/>
</dbReference>
<dbReference type="AlphaFoldDB" id="C5BVF6"/>
<name>C5BVF6_BEUC1</name>
<dbReference type="GO" id="GO:0016491">
    <property type="term" value="F:oxidoreductase activity"/>
    <property type="evidence" value="ECO:0007669"/>
    <property type="project" value="InterPro"/>
</dbReference>
<evidence type="ECO:0000313" key="3">
    <source>
        <dbReference type="Proteomes" id="UP000007962"/>
    </source>
</evidence>
<dbReference type="Pfam" id="PF08021">
    <property type="entry name" value="FAD_binding_9"/>
    <property type="match status" value="1"/>
</dbReference>
<dbReference type="SUPFAM" id="SSF63380">
    <property type="entry name" value="Riboflavin synthase domain-like"/>
    <property type="match status" value="1"/>
</dbReference>
<organism evidence="2 3">
    <name type="scientific">Beutenbergia cavernae (strain ATCC BAA-8 / DSM 12333 / CCUG 43141 / JCM 11478 / NBRC 16432 / NCIMB 13614 / HKI 0122)</name>
    <dbReference type="NCBI Taxonomy" id="471853"/>
    <lineage>
        <taxon>Bacteria</taxon>
        <taxon>Bacillati</taxon>
        <taxon>Actinomycetota</taxon>
        <taxon>Actinomycetes</taxon>
        <taxon>Micrococcales</taxon>
        <taxon>Beutenbergiaceae</taxon>
        <taxon>Beutenbergia</taxon>
    </lineage>
</organism>
<proteinExistence type="predicted"/>
<dbReference type="InterPro" id="IPR013113">
    <property type="entry name" value="SIP_FAD-bd"/>
</dbReference>
<dbReference type="InterPro" id="IPR007037">
    <property type="entry name" value="SIP_rossman_dom"/>
</dbReference>
<feature type="domain" description="FAD-binding FR-type" evidence="1">
    <location>
        <begin position="10"/>
        <end position="137"/>
    </location>
</feature>
<evidence type="ECO:0000313" key="2">
    <source>
        <dbReference type="EMBL" id="ACQ80543.1"/>
    </source>
</evidence>
<dbReference type="KEGG" id="bcv:Bcav_2292"/>
<dbReference type="eggNOG" id="COG2375">
    <property type="taxonomic scope" value="Bacteria"/>
</dbReference>
<dbReference type="PROSITE" id="PS51384">
    <property type="entry name" value="FAD_FR"/>
    <property type="match status" value="1"/>
</dbReference>
<dbReference type="PANTHER" id="PTHR30157:SF0">
    <property type="entry name" value="NADPH-DEPENDENT FERRIC-CHELATE REDUCTASE"/>
    <property type="match status" value="1"/>
</dbReference>
<dbReference type="InterPro" id="IPR017938">
    <property type="entry name" value="Riboflavin_synthase-like_b-brl"/>
</dbReference>